<protein>
    <submittedName>
        <fullName evidence="3">Cellobiose-binding protein</fullName>
    </submittedName>
</protein>
<dbReference type="InterPro" id="IPR050490">
    <property type="entry name" value="Bact_solute-bd_prot1"/>
</dbReference>
<keyword evidence="4" id="KW-1185">Reference proteome</keyword>
<evidence type="ECO:0000256" key="1">
    <source>
        <dbReference type="SAM" id="MobiDB-lite"/>
    </source>
</evidence>
<dbReference type="OrthoDB" id="3226017at2"/>
<feature type="region of interest" description="Disordered" evidence="1">
    <location>
        <begin position="416"/>
        <end position="436"/>
    </location>
</feature>
<evidence type="ECO:0000313" key="4">
    <source>
        <dbReference type="Proteomes" id="UP000198605"/>
    </source>
</evidence>
<dbReference type="SUPFAM" id="SSF53850">
    <property type="entry name" value="Periplasmic binding protein-like II"/>
    <property type="match status" value="1"/>
</dbReference>
<dbReference type="STRING" id="47854.GA0070603_4541"/>
<proteinExistence type="predicted"/>
<dbReference type="GeneID" id="43281162"/>
<dbReference type="PANTHER" id="PTHR43649:SF32">
    <property type="entry name" value="SUGAR BINDING SECRETED PROTEIN"/>
    <property type="match status" value="1"/>
</dbReference>
<organism evidence="3 4">
    <name type="scientific">Micromonospora chersina</name>
    <dbReference type="NCBI Taxonomy" id="47854"/>
    <lineage>
        <taxon>Bacteria</taxon>
        <taxon>Bacillati</taxon>
        <taxon>Actinomycetota</taxon>
        <taxon>Actinomycetes</taxon>
        <taxon>Micromonosporales</taxon>
        <taxon>Micromonosporaceae</taxon>
        <taxon>Micromonospora</taxon>
    </lineage>
</organism>
<dbReference type="Pfam" id="PF13416">
    <property type="entry name" value="SBP_bac_8"/>
    <property type="match status" value="1"/>
</dbReference>
<sequence>MVTFTRRRLAAVALVATTALLGATACGGGDDEAAADGPVTLTVDVFGQFGYEELYKEYMASHPNVKIVERGTGSNLDEYSPKLTQWLAAGKGAGDIVAIEEGLLVEYKANPQNFVNLLDHGAADLKGNFLDWKWNQGLTADGKQLIGLGTDVGGMAMCYRKDLFAKAGLPTDREAVSKLWPTWADYIKVGEQFKAKNTGASFLDAATNTFNTILLQTAGNTTGYSYYDTSNNLVVDSNPAVKQAYDTTMDIIDSGLSGKYGSWSEEWVSAFKQSKFATIACPAWMTGVIEGNAGPGAKGKWDIAQVPGNGGNWGGSFLAVPKQGKHQAEAIELAKFLTSAKGQIGAFKAKGPLPSSPQALADPAIVDSTNAYFSAAPVGKIFAEGAKSLKPVYMGPKNQAVRTEVENAVRTVELGKRSPEQGWTDAVGNAKKAAAK</sequence>
<dbReference type="PROSITE" id="PS51257">
    <property type="entry name" value="PROKAR_LIPOPROTEIN"/>
    <property type="match status" value="1"/>
</dbReference>
<dbReference type="AlphaFoldDB" id="A0A1C6VMX0"/>
<dbReference type="RefSeq" id="WP_091317521.1">
    <property type="nucleotide sequence ID" value="NZ_FMIB01000002.1"/>
</dbReference>
<feature type="chain" id="PRO_5008748863" evidence="2">
    <location>
        <begin position="26"/>
        <end position="436"/>
    </location>
</feature>
<dbReference type="PANTHER" id="PTHR43649">
    <property type="entry name" value="ARABINOSE-BINDING PROTEIN-RELATED"/>
    <property type="match status" value="1"/>
</dbReference>
<keyword evidence="2" id="KW-0732">Signal</keyword>
<reference evidence="4" key="1">
    <citation type="submission" date="2016-06" db="EMBL/GenBank/DDBJ databases">
        <authorList>
            <person name="Varghese N."/>
            <person name="Submissions Spin"/>
        </authorList>
    </citation>
    <scope>NUCLEOTIDE SEQUENCE [LARGE SCALE GENOMIC DNA]</scope>
    <source>
        <strain evidence="4">DSM 44151</strain>
    </source>
</reference>
<feature type="signal peptide" evidence="2">
    <location>
        <begin position="1"/>
        <end position="25"/>
    </location>
</feature>
<evidence type="ECO:0000256" key="2">
    <source>
        <dbReference type="SAM" id="SignalP"/>
    </source>
</evidence>
<evidence type="ECO:0000313" key="3">
    <source>
        <dbReference type="EMBL" id="SCL67661.1"/>
    </source>
</evidence>
<accession>A0A1C6VMX0</accession>
<dbReference type="InterPro" id="IPR006059">
    <property type="entry name" value="SBP"/>
</dbReference>
<dbReference type="EMBL" id="FMIB01000002">
    <property type="protein sequence ID" value="SCL67661.1"/>
    <property type="molecule type" value="Genomic_DNA"/>
</dbReference>
<name>A0A1C6VMX0_9ACTN</name>
<dbReference type="Gene3D" id="3.40.190.10">
    <property type="entry name" value="Periplasmic binding protein-like II"/>
    <property type="match status" value="1"/>
</dbReference>
<gene>
    <name evidence="3" type="ORF">GA0070603_4541</name>
</gene>
<dbReference type="Proteomes" id="UP000198605">
    <property type="component" value="Unassembled WGS sequence"/>
</dbReference>